<dbReference type="GO" id="GO:0016491">
    <property type="term" value="F:oxidoreductase activity"/>
    <property type="evidence" value="ECO:0007669"/>
    <property type="project" value="UniProtKB-KW"/>
</dbReference>
<evidence type="ECO:0000256" key="3">
    <source>
        <dbReference type="ARBA" id="ARBA00023002"/>
    </source>
</evidence>
<dbReference type="GO" id="GO:0097237">
    <property type="term" value="P:cellular response to toxic substance"/>
    <property type="evidence" value="ECO:0007669"/>
    <property type="project" value="UniProtKB-ARBA"/>
</dbReference>
<evidence type="ECO:0000256" key="1">
    <source>
        <dbReference type="ARBA" id="ARBA00009333"/>
    </source>
</evidence>
<gene>
    <name evidence="5" type="ORF">ElyMa_002168300</name>
</gene>
<sequence length="249" mass="27299">MMEDLKQQAERFGTEIRHGYVNKVIFKKQRGANHKIFVDDNRELSAKVIIIATGASAKYLGLESEARLKGGGVSACAVCDGFFYKGQDVAVVGAGDTATEETIYLSKICSHVHMFVRRNEMRASKTMQERVKNIKNVKIHYNTEIEEVLGDNTVGGVRVFNNISNKKQEIAITGLFIAIGHNPNTSVFREYIEMDNAGYILTKGKTTETNIPGVFACGDSQDPIYRQAVTAAGTGCMAALDAESYLASL</sequence>
<reference evidence="5 6" key="1">
    <citation type="journal article" date="2021" name="Elife">
        <title>Chloroplast acquisition without the gene transfer in kleptoplastic sea slugs, Plakobranchus ocellatus.</title>
        <authorList>
            <person name="Maeda T."/>
            <person name="Takahashi S."/>
            <person name="Yoshida T."/>
            <person name="Shimamura S."/>
            <person name="Takaki Y."/>
            <person name="Nagai Y."/>
            <person name="Toyoda A."/>
            <person name="Suzuki Y."/>
            <person name="Arimoto A."/>
            <person name="Ishii H."/>
            <person name="Satoh N."/>
            <person name="Nishiyama T."/>
            <person name="Hasebe M."/>
            <person name="Maruyama T."/>
            <person name="Minagawa J."/>
            <person name="Obokata J."/>
            <person name="Shigenobu S."/>
        </authorList>
    </citation>
    <scope>NUCLEOTIDE SEQUENCE [LARGE SCALE GENOMIC DNA]</scope>
</reference>
<organism evidence="5 6">
    <name type="scientific">Elysia marginata</name>
    <dbReference type="NCBI Taxonomy" id="1093978"/>
    <lineage>
        <taxon>Eukaryota</taxon>
        <taxon>Metazoa</taxon>
        <taxon>Spiralia</taxon>
        <taxon>Lophotrochozoa</taxon>
        <taxon>Mollusca</taxon>
        <taxon>Gastropoda</taxon>
        <taxon>Heterobranchia</taxon>
        <taxon>Euthyneura</taxon>
        <taxon>Panpulmonata</taxon>
        <taxon>Sacoglossa</taxon>
        <taxon>Placobranchoidea</taxon>
        <taxon>Plakobranchidae</taxon>
        <taxon>Elysia</taxon>
    </lineage>
</organism>
<feature type="domain" description="FAD/NAD(P)-binding" evidence="4">
    <location>
        <begin position="15"/>
        <end position="235"/>
    </location>
</feature>
<dbReference type="PRINTS" id="PR00469">
    <property type="entry name" value="PNDRDTASEII"/>
</dbReference>
<dbReference type="Proteomes" id="UP000762676">
    <property type="component" value="Unassembled WGS sequence"/>
</dbReference>
<keyword evidence="3" id="KW-0560">Oxidoreductase</keyword>
<dbReference type="Pfam" id="PF07992">
    <property type="entry name" value="Pyr_redox_2"/>
    <property type="match status" value="1"/>
</dbReference>
<evidence type="ECO:0000313" key="5">
    <source>
        <dbReference type="EMBL" id="GFR74638.1"/>
    </source>
</evidence>
<evidence type="ECO:0000313" key="6">
    <source>
        <dbReference type="Proteomes" id="UP000762676"/>
    </source>
</evidence>
<dbReference type="PANTHER" id="PTHR48105">
    <property type="entry name" value="THIOREDOXIN REDUCTASE 1-RELATED-RELATED"/>
    <property type="match status" value="1"/>
</dbReference>
<dbReference type="InterPro" id="IPR050097">
    <property type="entry name" value="Ferredoxin-NADP_redctase_2"/>
</dbReference>
<name>A0AAV4FMV8_9GAST</name>
<comment type="caution">
    <text evidence="5">The sequence shown here is derived from an EMBL/GenBank/DDBJ whole genome shotgun (WGS) entry which is preliminary data.</text>
</comment>
<protein>
    <submittedName>
        <fullName evidence="5">Thioredoxin reductase</fullName>
    </submittedName>
</protein>
<dbReference type="PRINTS" id="PR00368">
    <property type="entry name" value="FADPNR"/>
</dbReference>
<dbReference type="EMBL" id="BMAT01004494">
    <property type="protein sequence ID" value="GFR74638.1"/>
    <property type="molecule type" value="Genomic_DNA"/>
</dbReference>
<dbReference type="InterPro" id="IPR023753">
    <property type="entry name" value="FAD/NAD-binding_dom"/>
</dbReference>
<comment type="similarity">
    <text evidence="1">Belongs to the class-II pyridine nucleotide-disulfide oxidoreductase family.</text>
</comment>
<proteinExistence type="inferred from homology"/>
<dbReference type="SUPFAM" id="SSF51905">
    <property type="entry name" value="FAD/NAD(P)-binding domain"/>
    <property type="match status" value="1"/>
</dbReference>
<evidence type="ECO:0000256" key="2">
    <source>
        <dbReference type="ARBA" id="ARBA00022630"/>
    </source>
</evidence>
<accession>A0AAV4FMV8</accession>
<keyword evidence="6" id="KW-1185">Reference proteome</keyword>
<evidence type="ECO:0000259" key="4">
    <source>
        <dbReference type="Pfam" id="PF07992"/>
    </source>
</evidence>
<dbReference type="AlphaFoldDB" id="A0AAV4FMV8"/>
<dbReference type="InterPro" id="IPR036188">
    <property type="entry name" value="FAD/NAD-bd_sf"/>
</dbReference>
<dbReference type="Gene3D" id="3.50.50.60">
    <property type="entry name" value="FAD/NAD(P)-binding domain"/>
    <property type="match status" value="2"/>
</dbReference>
<keyword evidence="2" id="KW-0285">Flavoprotein</keyword>